<evidence type="ECO:0000313" key="4">
    <source>
        <dbReference type="Proteomes" id="UP000626109"/>
    </source>
</evidence>
<dbReference type="EMBL" id="CAJNNW010033017">
    <property type="protein sequence ID" value="CAE8716684.1"/>
    <property type="molecule type" value="Genomic_DNA"/>
</dbReference>
<name>A0A813KZR9_POLGL</name>
<organism evidence="3 4">
    <name type="scientific">Polarella glacialis</name>
    <name type="common">Dinoflagellate</name>
    <dbReference type="NCBI Taxonomy" id="89957"/>
    <lineage>
        <taxon>Eukaryota</taxon>
        <taxon>Sar</taxon>
        <taxon>Alveolata</taxon>
        <taxon>Dinophyceae</taxon>
        <taxon>Suessiales</taxon>
        <taxon>Suessiaceae</taxon>
        <taxon>Polarella</taxon>
    </lineage>
</organism>
<sequence>PPAQMASMMARLCHFFVLLCTLSVFAVQEADAISTDSKSFFAADWSDPAQAMGELAWRAAKIMLALSPLIAISMLFCCTADDPEEEELRRKKKFDFSLGGGE</sequence>
<feature type="signal peptide" evidence="1">
    <location>
        <begin position="1"/>
        <end position="32"/>
    </location>
</feature>
<evidence type="ECO:0000256" key="1">
    <source>
        <dbReference type="SAM" id="SignalP"/>
    </source>
</evidence>
<evidence type="ECO:0000313" key="5">
    <source>
        <dbReference type="Proteomes" id="UP000654075"/>
    </source>
</evidence>
<proteinExistence type="predicted"/>
<evidence type="ECO:0000313" key="3">
    <source>
        <dbReference type="EMBL" id="CAE8716684.1"/>
    </source>
</evidence>
<keyword evidence="1" id="KW-0732">Signal</keyword>
<feature type="chain" id="PRO_5036408973" evidence="1">
    <location>
        <begin position="33"/>
        <end position="102"/>
    </location>
</feature>
<dbReference type="OrthoDB" id="411075at2759"/>
<keyword evidence="5" id="KW-1185">Reference proteome</keyword>
<dbReference type="Proteomes" id="UP000626109">
    <property type="component" value="Unassembled WGS sequence"/>
</dbReference>
<evidence type="ECO:0000313" key="2">
    <source>
        <dbReference type="EMBL" id="CAE8603376.1"/>
    </source>
</evidence>
<accession>A0A813KZR9</accession>
<dbReference type="AlphaFoldDB" id="A0A813KZR9"/>
<gene>
    <name evidence="2" type="ORF">PGLA1383_LOCUS21588</name>
    <name evidence="3" type="ORF">PGLA2088_LOCUS39166</name>
</gene>
<feature type="non-terminal residue" evidence="3">
    <location>
        <position position="102"/>
    </location>
</feature>
<protein>
    <submittedName>
        <fullName evidence="3">Uncharacterized protein</fullName>
    </submittedName>
</protein>
<dbReference type="Proteomes" id="UP000654075">
    <property type="component" value="Unassembled WGS sequence"/>
</dbReference>
<dbReference type="EMBL" id="CAJNNV010015344">
    <property type="protein sequence ID" value="CAE8603376.1"/>
    <property type="molecule type" value="Genomic_DNA"/>
</dbReference>
<comment type="caution">
    <text evidence="3">The sequence shown here is derived from an EMBL/GenBank/DDBJ whole genome shotgun (WGS) entry which is preliminary data.</text>
</comment>
<reference evidence="3" key="1">
    <citation type="submission" date="2021-02" db="EMBL/GenBank/DDBJ databases">
        <authorList>
            <person name="Dougan E. K."/>
            <person name="Rhodes N."/>
            <person name="Thang M."/>
            <person name="Chan C."/>
        </authorList>
    </citation>
    <scope>NUCLEOTIDE SEQUENCE</scope>
</reference>